<evidence type="ECO:0000313" key="1">
    <source>
        <dbReference type="EMBL" id="GMI29610.1"/>
    </source>
</evidence>
<dbReference type="Proteomes" id="UP001165060">
    <property type="component" value="Unassembled WGS sequence"/>
</dbReference>
<comment type="caution">
    <text evidence="1">The sequence shown here is derived from an EMBL/GenBank/DDBJ whole genome shotgun (WGS) entry which is preliminary data.</text>
</comment>
<sequence>MMQDAVTEQVMLALYSALKPQLNKCMLSLSDLKKLASEEPASPPGILVQATNALKADLRTLCGSLRASAEQPSPHISACLSGMSAFVLLPPAAALQTLSSLFPPASPSPVRAAASAALAAAADAVALYFRSLRHAPPPAPAAPPRPFPVESLCNVLIALYPRLLILLSLSRSHPSRSLRLSALPLLSPLLNECAGTLPDLRVQCLDSLLLRAVEGDEEAVAAIQKYRTQTVSPNQYSFLQSTHLTPHFTTLLSSLPSTLRSSSTIQLTTTLSLLTGHLHLSSSPAALSSAPILPAFLSASKILLEPDLDAAVDHLHSNALASTKLDARSPRSLTASYYRKRYKNLPGDGEAAATALVRAYGRCLAGAPDLLCAAVVGLFEQLSCPLAVLLGSYKTQQAAWLSRNAPVPILIQELLTGAAVGSSCPPSPFPP</sequence>
<accession>A0ABQ6MN77</accession>
<name>A0ABQ6MN77_9STRA</name>
<feature type="non-terminal residue" evidence="1">
    <location>
        <position position="431"/>
    </location>
</feature>
<dbReference type="EMBL" id="BRYB01000410">
    <property type="protein sequence ID" value="GMI29610.1"/>
    <property type="molecule type" value="Genomic_DNA"/>
</dbReference>
<organism evidence="1 2">
    <name type="scientific">Tetraparma gracilis</name>
    <dbReference type="NCBI Taxonomy" id="2962635"/>
    <lineage>
        <taxon>Eukaryota</taxon>
        <taxon>Sar</taxon>
        <taxon>Stramenopiles</taxon>
        <taxon>Ochrophyta</taxon>
        <taxon>Bolidophyceae</taxon>
        <taxon>Parmales</taxon>
        <taxon>Triparmaceae</taxon>
        <taxon>Tetraparma</taxon>
    </lineage>
</organism>
<keyword evidence="2" id="KW-1185">Reference proteome</keyword>
<protein>
    <submittedName>
        <fullName evidence="1">Uncharacterized protein</fullName>
    </submittedName>
</protein>
<proteinExistence type="predicted"/>
<evidence type="ECO:0000313" key="2">
    <source>
        <dbReference type="Proteomes" id="UP001165060"/>
    </source>
</evidence>
<gene>
    <name evidence="1" type="ORF">TeGR_g14194</name>
</gene>
<reference evidence="1 2" key="1">
    <citation type="journal article" date="2023" name="Commun. Biol.">
        <title>Genome analysis of Parmales, the sister group of diatoms, reveals the evolutionary specialization of diatoms from phago-mixotrophs to photoautotrophs.</title>
        <authorList>
            <person name="Ban H."/>
            <person name="Sato S."/>
            <person name="Yoshikawa S."/>
            <person name="Yamada K."/>
            <person name="Nakamura Y."/>
            <person name="Ichinomiya M."/>
            <person name="Sato N."/>
            <person name="Blanc-Mathieu R."/>
            <person name="Endo H."/>
            <person name="Kuwata A."/>
            <person name="Ogata H."/>
        </authorList>
    </citation>
    <scope>NUCLEOTIDE SEQUENCE [LARGE SCALE GENOMIC DNA]</scope>
</reference>